<gene>
    <name evidence="1" type="ORF">GXP67_24135</name>
</gene>
<reference evidence="1 2" key="1">
    <citation type="submission" date="2020-01" db="EMBL/GenBank/DDBJ databases">
        <authorList>
            <person name="Kim M.K."/>
        </authorList>
    </citation>
    <scope>NUCLEOTIDE SEQUENCE [LARGE SCALE GENOMIC DNA]</scope>
    <source>
        <strain evidence="1 2">172606-1</strain>
    </source>
</reference>
<name>A0A6C0GN86_9BACT</name>
<organism evidence="1 2">
    <name type="scientific">Rhodocytophaga rosea</name>
    <dbReference type="NCBI Taxonomy" id="2704465"/>
    <lineage>
        <taxon>Bacteria</taxon>
        <taxon>Pseudomonadati</taxon>
        <taxon>Bacteroidota</taxon>
        <taxon>Cytophagia</taxon>
        <taxon>Cytophagales</taxon>
        <taxon>Rhodocytophagaceae</taxon>
        <taxon>Rhodocytophaga</taxon>
    </lineage>
</organism>
<evidence type="ECO:0000313" key="2">
    <source>
        <dbReference type="Proteomes" id="UP000480178"/>
    </source>
</evidence>
<dbReference type="RefSeq" id="WP_162445500.1">
    <property type="nucleotide sequence ID" value="NZ_CP048222.1"/>
</dbReference>
<proteinExistence type="predicted"/>
<dbReference type="KEGG" id="rhoz:GXP67_24135"/>
<accession>A0A6C0GN86</accession>
<dbReference type="AlphaFoldDB" id="A0A6C0GN86"/>
<sequence>MKADYLYLGDKYTLAELKHQPCLAIGVSNGKCIRGKNGSMLVQFKFGIICVVIGRPLRKTEG</sequence>
<evidence type="ECO:0000313" key="1">
    <source>
        <dbReference type="EMBL" id="QHT69511.1"/>
    </source>
</evidence>
<protein>
    <submittedName>
        <fullName evidence="1">Uncharacterized protein</fullName>
    </submittedName>
</protein>
<dbReference type="EMBL" id="CP048222">
    <property type="protein sequence ID" value="QHT69511.1"/>
    <property type="molecule type" value="Genomic_DNA"/>
</dbReference>
<dbReference type="Proteomes" id="UP000480178">
    <property type="component" value="Chromosome"/>
</dbReference>
<keyword evidence="2" id="KW-1185">Reference proteome</keyword>